<name>A0A844LZN7_9GAMM</name>
<evidence type="ECO:0000313" key="3">
    <source>
        <dbReference type="EMBL" id="MUG32132.1"/>
    </source>
</evidence>
<dbReference type="AlphaFoldDB" id="A0A844LZN7"/>
<proteinExistence type="predicted"/>
<reference evidence="3 4" key="1">
    <citation type="journal article" date="2019" name="PLoS ONE">
        <title>Pup mortality in New Zealand sea lions (Phocarctos hookeri) at Enderby Island, Auckland Islands, 2013-18.</title>
        <authorList>
            <person name="Michael S.A."/>
            <person name="Hayman D.T.S."/>
            <person name="Gray R."/>
            <person name="Zhang J."/>
            <person name="Rogers L."/>
            <person name="Roe W.D."/>
        </authorList>
    </citation>
    <scope>NUCLEOTIDE SEQUENCE [LARGE SCALE GENOMIC DNA]</scope>
    <source>
        <strain evidence="3 4">SM868</strain>
    </source>
</reference>
<dbReference type="EMBL" id="WFKQ01000003">
    <property type="protein sequence ID" value="MUG32132.1"/>
    <property type="molecule type" value="Genomic_DNA"/>
</dbReference>
<evidence type="ECO:0000313" key="4">
    <source>
        <dbReference type="Proteomes" id="UP000442109"/>
    </source>
</evidence>
<organism evidence="3 4">
    <name type="scientific">Psychrobacter sanguinis</name>
    <dbReference type="NCBI Taxonomy" id="861445"/>
    <lineage>
        <taxon>Bacteria</taxon>
        <taxon>Pseudomonadati</taxon>
        <taxon>Pseudomonadota</taxon>
        <taxon>Gammaproteobacteria</taxon>
        <taxon>Moraxellales</taxon>
        <taxon>Moraxellaceae</taxon>
        <taxon>Psychrobacter</taxon>
    </lineage>
</organism>
<keyword evidence="4" id="KW-1185">Reference proteome</keyword>
<protein>
    <submittedName>
        <fullName evidence="3">Uncharacterized protein</fullName>
    </submittedName>
</protein>
<feature type="coiled-coil region" evidence="1">
    <location>
        <begin position="74"/>
        <end position="101"/>
    </location>
</feature>
<evidence type="ECO:0000256" key="1">
    <source>
        <dbReference type="SAM" id="Coils"/>
    </source>
</evidence>
<keyword evidence="1" id="KW-0175">Coiled coil</keyword>
<feature type="region of interest" description="Disordered" evidence="2">
    <location>
        <begin position="242"/>
        <end position="268"/>
    </location>
</feature>
<evidence type="ECO:0000256" key="2">
    <source>
        <dbReference type="SAM" id="MobiDB-lite"/>
    </source>
</evidence>
<gene>
    <name evidence="3" type="ORF">GB996_04910</name>
</gene>
<dbReference type="OrthoDB" id="7056878at2"/>
<comment type="caution">
    <text evidence="3">The sequence shown here is derived from an EMBL/GenBank/DDBJ whole genome shotgun (WGS) entry which is preliminary data.</text>
</comment>
<dbReference type="Proteomes" id="UP000442109">
    <property type="component" value="Unassembled WGS sequence"/>
</dbReference>
<sequence length="268" mass="29759">MPTEISKSTPKIVKRSSSGVMSPLILVLFASAVLLTGVIATAFGHKFGYYRGYQASQNEAKLKGDAQQLTAEDIKKLKLNVESLTKQVNTAKQERDISLNNLGQMRQDIQDLEVKNMQLIQVNDVYAQSLVQQGGLPLQVVGAKMEPLPENAFEYRFDVAMLAKDGLQHRLKPTLTLLDEDSLVEVPLEPSTYDIKGISRIRGRFVMPSGFKPKQAKLNLESNGQKVEQIYNWQVSAPVEKMPMSLSEVPETDQRPVNEGKGNTQASK</sequence>
<accession>A0A844LZN7</accession>
<dbReference type="RefSeq" id="WP_155587020.1">
    <property type="nucleotide sequence ID" value="NZ_WFKQ01000003.1"/>
</dbReference>